<comment type="caution">
    <text evidence="7">The sequence shown here is derived from an EMBL/GenBank/DDBJ whole genome shotgun (WGS) entry which is preliminary data.</text>
</comment>
<dbReference type="RefSeq" id="WP_344991001.1">
    <property type="nucleotide sequence ID" value="NZ_BAAAXV010000005.1"/>
</dbReference>
<keyword evidence="2" id="KW-0963">Cytoplasm</keyword>
<dbReference type="EMBL" id="JBHMBW010000006">
    <property type="protein sequence ID" value="MFB9623355.1"/>
    <property type="molecule type" value="Genomic_DNA"/>
</dbReference>
<name>A0ABV5RV89_9ACTN</name>
<dbReference type="Gene3D" id="3.30.420.40">
    <property type="match status" value="2"/>
</dbReference>
<evidence type="ECO:0000313" key="7">
    <source>
        <dbReference type="EMBL" id="MFB9623355.1"/>
    </source>
</evidence>
<proteinExistence type="inferred from homology"/>
<dbReference type="SUPFAM" id="SSF53067">
    <property type="entry name" value="Actin-like ATPase domain"/>
    <property type="match status" value="2"/>
</dbReference>
<dbReference type="Proteomes" id="UP001589532">
    <property type="component" value="Unassembled WGS sequence"/>
</dbReference>
<evidence type="ECO:0000256" key="5">
    <source>
        <dbReference type="ARBA" id="ARBA00022960"/>
    </source>
</evidence>
<comment type="similarity">
    <text evidence="6">Belongs to the FtsA/MreB family.</text>
</comment>
<evidence type="ECO:0000256" key="2">
    <source>
        <dbReference type="ARBA" id="ARBA00022490"/>
    </source>
</evidence>
<dbReference type="InterPro" id="IPR004753">
    <property type="entry name" value="MreB"/>
</dbReference>
<dbReference type="PRINTS" id="PR01652">
    <property type="entry name" value="SHAPEPROTEIN"/>
</dbReference>
<comment type="subcellular location">
    <subcellularLocation>
        <location evidence="1">Cytoplasm</location>
    </subcellularLocation>
</comment>
<dbReference type="InterPro" id="IPR056546">
    <property type="entry name" value="MreB_MamK-like"/>
</dbReference>
<evidence type="ECO:0000256" key="1">
    <source>
        <dbReference type="ARBA" id="ARBA00004496"/>
    </source>
</evidence>
<keyword evidence="5" id="KW-0133">Cell shape</keyword>
<keyword evidence="3" id="KW-0547">Nucleotide-binding</keyword>
<dbReference type="PANTHER" id="PTHR42749:SF1">
    <property type="entry name" value="CELL SHAPE-DETERMINING PROTEIN MREB"/>
    <property type="match status" value="1"/>
</dbReference>
<evidence type="ECO:0000256" key="3">
    <source>
        <dbReference type="ARBA" id="ARBA00022741"/>
    </source>
</evidence>
<evidence type="ECO:0000313" key="8">
    <source>
        <dbReference type="Proteomes" id="UP001589532"/>
    </source>
</evidence>
<gene>
    <name evidence="7" type="ORF">ACFFSA_09715</name>
</gene>
<reference evidence="7 8" key="1">
    <citation type="submission" date="2024-09" db="EMBL/GenBank/DDBJ databases">
        <authorList>
            <person name="Sun Q."/>
            <person name="Mori K."/>
        </authorList>
    </citation>
    <scope>NUCLEOTIDE SEQUENCE [LARGE SCALE GENOMIC DNA]</scope>
    <source>
        <strain evidence="7 8">JCM 3143</strain>
    </source>
</reference>
<sequence length="333" mass="35564">MSLLGRDLAVDLGGASTRIYARGKGIVLDEPSAVILDDRTGKVIAYGADATGAEACRPVSGGLPVDGELTRRMVRHFLSKVHRRPFARPRLVMALPDGCTPIERAALSDLAFEADARRVVLIPHSLAAALGAGLPVDSFAGHMVIDIGRDSARIAVLSSGAAVTTASVPGGGEAVNRAIVRLVEQEHGLLLDEHEAESAKRDIGTEWKPLDRHVTVRARDPDTGREREVRLPVQQVYEATRQPVEAIVRAAMETVERCPAELAADLGGRGAVLLGGGALLRGLARRLRASLKMPVRRAERPLECVAFGLGRFVDDMGLTARLRSGLTWAGPDR</sequence>
<accession>A0ABV5RV89</accession>
<dbReference type="InterPro" id="IPR043129">
    <property type="entry name" value="ATPase_NBD"/>
</dbReference>
<evidence type="ECO:0000256" key="4">
    <source>
        <dbReference type="ARBA" id="ARBA00022840"/>
    </source>
</evidence>
<protein>
    <submittedName>
        <fullName evidence="7">Rod shape-determining protein</fullName>
    </submittedName>
</protein>
<keyword evidence="4" id="KW-0067">ATP-binding</keyword>
<dbReference type="PANTHER" id="PTHR42749">
    <property type="entry name" value="CELL SHAPE-DETERMINING PROTEIN MREB"/>
    <property type="match status" value="1"/>
</dbReference>
<dbReference type="Pfam" id="PF06723">
    <property type="entry name" value="MreB_Mbl"/>
    <property type="match status" value="1"/>
</dbReference>
<keyword evidence="8" id="KW-1185">Reference proteome</keyword>
<evidence type="ECO:0000256" key="6">
    <source>
        <dbReference type="ARBA" id="ARBA00023458"/>
    </source>
</evidence>
<organism evidence="7 8">
    <name type="scientific">Nonomuraea helvata</name>
    <dbReference type="NCBI Taxonomy" id="37484"/>
    <lineage>
        <taxon>Bacteria</taxon>
        <taxon>Bacillati</taxon>
        <taxon>Actinomycetota</taxon>
        <taxon>Actinomycetes</taxon>
        <taxon>Streptosporangiales</taxon>
        <taxon>Streptosporangiaceae</taxon>
        <taxon>Nonomuraea</taxon>
    </lineage>
</organism>